<geneLocation type="plasmid" evidence="4">
    <name>pjcm18538 dna</name>
</geneLocation>
<dbReference type="Gene3D" id="3.40.50.1820">
    <property type="entry name" value="alpha/beta hydrolase"/>
    <property type="match status" value="1"/>
</dbReference>
<dbReference type="PANTHER" id="PTHR37017">
    <property type="entry name" value="AB HYDROLASE-1 DOMAIN-CONTAINING PROTEIN-RELATED"/>
    <property type="match status" value="1"/>
</dbReference>
<dbReference type="InterPro" id="IPR000073">
    <property type="entry name" value="AB_hydrolase_1"/>
</dbReference>
<dbReference type="Proteomes" id="UP000467428">
    <property type="component" value="Chromosome"/>
</dbReference>
<evidence type="ECO:0000313" key="4">
    <source>
        <dbReference type="Proteomes" id="UP000467428"/>
    </source>
</evidence>
<dbReference type="SUPFAM" id="SSF53474">
    <property type="entry name" value="alpha/beta-Hydrolases"/>
    <property type="match status" value="1"/>
</dbReference>
<evidence type="ECO:0000313" key="3">
    <source>
        <dbReference type="EMBL" id="BBY50648.1"/>
    </source>
</evidence>
<feature type="domain" description="AB hydrolase-1" evidence="2">
    <location>
        <begin position="46"/>
        <end position="267"/>
    </location>
</feature>
<feature type="chain" id="PRO_5038700710" evidence="1">
    <location>
        <begin position="25"/>
        <end position="280"/>
    </location>
</feature>
<feature type="signal peptide" evidence="1">
    <location>
        <begin position="1"/>
        <end position="24"/>
    </location>
</feature>
<evidence type="ECO:0000259" key="2">
    <source>
        <dbReference type="Pfam" id="PF12697"/>
    </source>
</evidence>
<keyword evidence="3" id="KW-0378">Hydrolase</keyword>
<proteinExistence type="predicted"/>
<name>A0A7I7S177_9MYCO</name>
<sequence length="280" mass="29165">MYAAFKPVLAVIAVVAGAALVATAALLAYDATSQAAPLPVHQRPTVVLVHGAWADTSSWDGEVAALRDDGYDVRAISNPLQGLTSDAASVTSFLRSIEGPIVLVGHSYGGAVITEAAAGIPNVEALVYVDAAAPDVGETNGSLSGADSVLEQRPRTELFDEVPGPGGATSLYLNRDVFVDDFANDLPREEALRLWATQRTAAAAAFDTPATKAAWRAIPSWYFISSGDRIITPASERAMAERAHSRVTEFSGGSHLSLISQPEAVTAVIESAAHSLQPSG</sequence>
<dbReference type="Pfam" id="PF12697">
    <property type="entry name" value="Abhydrolase_6"/>
    <property type="match status" value="1"/>
</dbReference>
<reference evidence="3 4" key="1">
    <citation type="journal article" date="2019" name="Emerg. Microbes Infect.">
        <title>Comprehensive subspecies identification of 175 nontuberculous mycobacteria species based on 7547 genomic profiles.</title>
        <authorList>
            <person name="Matsumoto Y."/>
            <person name="Kinjo T."/>
            <person name="Motooka D."/>
            <person name="Nabeya D."/>
            <person name="Jung N."/>
            <person name="Uechi K."/>
            <person name="Horii T."/>
            <person name="Iida T."/>
            <person name="Fujita J."/>
            <person name="Nakamura S."/>
        </authorList>
    </citation>
    <scope>NUCLEOTIDE SEQUENCE [LARGE SCALE GENOMIC DNA]</scope>
    <source>
        <strain evidence="3 4">JCM 18538</strain>
    </source>
</reference>
<dbReference type="RefSeq" id="WP_163920250.1">
    <property type="nucleotide sequence ID" value="NZ_AP022593.1"/>
</dbReference>
<dbReference type="InterPro" id="IPR029058">
    <property type="entry name" value="AB_hydrolase_fold"/>
</dbReference>
<dbReference type="InterPro" id="IPR052897">
    <property type="entry name" value="Sec-Metab_Biosynth_Hydrolase"/>
</dbReference>
<accession>A0A7I7S177</accession>
<keyword evidence="4" id="KW-1185">Reference proteome</keyword>
<dbReference type="PANTHER" id="PTHR37017:SF11">
    <property type="entry name" value="ESTERASE_LIPASE_THIOESTERASE DOMAIN-CONTAINING PROTEIN"/>
    <property type="match status" value="1"/>
</dbReference>
<dbReference type="KEGG" id="marz:MARA_41160"/>
<organism evidence="3 4">
    <name type="scientific">Mycolicibacterium arabiense</name>
    <dbReference type="NCBI Taxonomy" id="1286181"/>
    <lineage>
        <taxon>Bacteria</taxon>
        <taxon>Bacillati</taxon>
        <taxon>Actinomycetota</taxon>
        <taxon>Actinomycetes</taxon>
        <taxon>Mycobacteriales</taxon>
        <taxon>Mycobacteriaceae</taxon>
        <taxon>Mycolicibacterium</taxon>
    </lineage>
</organism>
<gene>
    <name evidence="3" type="ORF">MARA_41160</name>
</gene>
<dbReference type="EMBL" id="AP022593">
    <property type="protein sequence ID" value="BBY50648.1"/>
    <property type="molecule type" value="Genomic_DNA"/>
</dbReference>
<dbReference type="AlphaFoldDB" id="A0A7I7S177"/>
<protein>
    <submittedName>
        <fullName evidence="3">Alpha/beta hydrolase</fullName>
    </submittedName>
</protein>
<dbReference type="GO" id="GO:0016787">
    <property type="term" value="F:hydrolase activity"/>
    <property type="evidence" value="ECO:0007669"/>
    <property type="project" value="UniProtKB-KW"/>
</dbReference>
<keyword evidence="1" id="KW-0732">Signal</keyword>
<evidence type="ECO:0000256" key="1">
    <source>
        <dbReference type="SAM" id="SignalP"/>
    </source>
</evidence>